<protein>
    <submittedName>
        <fullName evidence="2">Uncharacterized protein</fullName>
    </submittedName>
</protein>
<comment type="caution">
    <text evidence="2">The sequence shown here is derived from an EMBL/GenBank/DDBJ whole genome shotgun (WGS) entry which is preliminary data.</text>
</comment>
<sequence>MLANAWRQCPGVEYVLSIRISPGLQTREYRLDSIVNGQFVDPAMNHTPIINTTVVTLDPRRLLGIPPDVNLPAGFNNPVEFNLFDVVDPILQCELENIDLEQASVHAAAANDGEEEEQEEQEERGEEEGNDGGQPPRRRQRRH</sequence>
<feature type="compositionally biased region" description="Acidic residues" evidence="1">
    <location>
        <begin position="112"/>
        <end position="130"/>
    </location>
</feature>
<dbReference type="AlphaFoldDB" id="A0AAD9G537"/>
<dbReference type="Proteomes" id="UP001259832">
    <property type="component" value="Unassembled WGS sequence"/>
</dbReference>
<evidence type="ECO:0000256" key="1">
    <source>
        <dbReference type="SAM" id="MobiDB-lite"/>
    </source>
</evidence>
<name>A0AAD9G537_9STRA</name>
<evidence type="ECO:0000313" key="3">
    <source>
        <dbReference type="Proteomes" id="UP001259832"/>
    </source>
</evidence>
<keyword evidence="3" id="KW-1185">Reference proteome</keyword>
<gene>
    <name evidence="2" type="ORF">P3T76_012670</name>
</gene>
<reference evidence="2" key="1">
    <citation type="submission" date="2023-08" db="EMBL/GenBank/DDBJ databases">
        <title>Reference Genome Resource for the Citrus Pathogen Phytophthora citrophthora.</title>
        <authorList>
            <person name="Moller H."/>
            <person name="Coetzee B."/>
            <person name="Rose L.J."/>
            <person name="Van Niekerk J.M."/>
        </authorList>
    </citation>
    <scope>NUCLEOTIDE SEQUENCE</scope>
    <source>
        <strain evidence="2">STE-U-9442</strain>
    </source>
</reference>
<organism evidence="2 3">
    <name type="scientific">Phytophthora citrophthora</name>
    <dbReference type="NCBI Taxonomy" id="4793"/>
    <lineage>
        <taxon>Eukaryota</taxon>
        <taxon>Sar</taxon>
        <taxon>Stramenopiles</taxon>
        <taxon>Oomycota</taxon>
        <taxon>Peronosporomycetes</taxon>
        <taxon>Peronosporales</taxon>
        <taxon>Peronosporaceae</taxon>
        <taxon>Phytophthora</taxon>
    </lineage>
</organism>
<proteinExistence type="predicted"/>
<feature type="region of interest" description="Disordered" evidence="1">
    <location>
        <begin position="104"/>
        <end position="143"/>
    </location>
</feature>
<dbReference type="EMBL" id="JASMQC010000032">
    <property type="protein sequence ID" value="KAK1931738.1"/>
    <property type="molecule type" value="Genomic_DNA"/>
</dbReference>
<accession>A0AAD9G537</accession>
<evidence type="ECO:0000313" key="2">
    <source>
        <dbReference type="EMBL" id="KAK1931738.1"/>
    </source>
</evidence>